<name>A0AAN8ITR3_TRICO</name>
<dbReference type="AlphaFoldDB" id="A0AAN8ITR3"/>
<keyword evidence="1" id="KW-1133">Transmembrane helix</keyword>
<protein>
    <submittedName>
        <fullName evidence="2">Uncharacterized protein</fullName>
    </submittedName>
</protein>
<dbReference type="Proteomes" id="UP001331761">
    <property type="component" value="Unassembled WGS sequence"/>
</dbReference>
<keyword evidence="1" id="KW-0812">Transmembrane</keyword>
<sequence>MKPSKVRAEWFLHISIHGSLWKLRERKNAGKMSQGLSYNLISVLARLFNIVFLAQSTDARAQMPLSIS</sequence>
<keyword evidence="3" id="KW-1185">Reference proteome</keyword>
<evidence type="ECO:0000256" key="1">
    <source>
        <dbReference type="SAM" id="Phobius"/>
    </source>
</evidence>
<evidence type="ECO:0000313" key="2">
    <source>
        <dbReference type="EMBL" id="KAK5964654.1"/>
    </source>
</evidence>
<evidence type="ECO:0000313" key="3">
    <source>
        <dbReference type="Proteomes" id="UP001331761"/>
    </source>
</evidence>
<accession>A0AAN8ITR3</accession>
<dbReference type="EMBL" id="WIXE01025527">
    <property type="protein sequence ID" value="KAK5964654.1"/>
    <property type="molecule type" value="Genomic_DNA"/>
</dbReference>
<reference evidence="2 3" key="1">
    <citation type="submission" date="2019-10" db="EMBL/GenBank/DDBJ databases">
        <title>Assembly and Annotation for the nematode Trichostrongylus colubriformis.</title>
        <authorList>
            <person name="Martin J."/>
        </authorList>
    </citation>
    <scope>NUCLEOTIDE SEQUENCE [LARGE SCALE GENOMIC DNA]</scope>
    <source>
        <strain evidence="2">G859</strain>
        <tissue evidence="2">Whole worm</tissue>
    </source>
</reference>
<keyword evidence="1" id="KW-0472">Membrane</keyword>
<gene>
    <name evidence="2" type="ORF">GCK32_004209</name>
</gene>
<comment type="caution">
    <text evidence="2">The sequence shown here is derived from an EMBL/GenBank/DDBJ whole genome shotgun (WGS) entry which is preliminary data.</text>
</comment>
<organism evidence="2 3">
    <name type="scientific">Trichostrongylus colubriformis</name>
    <name type="common">Black scour worm</name>
    <dbReference type="NCBI Taxonomy" id="6319"/>
    <lineage>
        <taxon>Eukaryota</taxon>
        <taxon>Metazoa</taxon>
        <taxon>Ecdysozoa</taxon>
        <taxon>Nematoda</taxon>
        <taxon>Chromadorea</taxon>
        <taxon>Rhabditida</taxon>
        <taxon>Rhabditina</taxon>
        <taxon>Rhabditomorpha</taxon>
        <taxon>Strongyloidea</taxon>
        <taxon>Trichostrongylidae</taxon>
        <taxon>Trichostrongylus</taxon>
    </lineage>
</organism>
<feature type="transmembrane region" description="Helical" evidence="1">
    <location>
        <begin position="36"/>
        <end position="54"/>
    </location>
</feature>
<proteinExistence type="predicted"/>